<evidence type="ECO:0000313" key="1">
    <source>
        <dbReference type="EMBL" id="KAI6660190.1"/>
    </source>
</evidence>
<accession>A0AAV7KHL7</accession>
<sequence>MNSHIHSVDDYDAEFYQLKTRCKTLAKRSQTNFREVSDDATRKNPHAADISIVECESVMYRARRTLQLKIPSSAAEFCEMLATSTFKDYYKFSVSQGIQTAVIFYSDEMITLLNEA</sequence>
<dbReference type="EMBL" id="JAKMXF010000039">
    <property type="protein sequence ID" value="KAI6660190.1"/>
    <property type="molecule type" value="Genomic_DNA"/>
</dbReference>
<comment type="caution">
    <text evidence="1">The sequence shown here is derived from an EMBL/GenBank/DDBJ whole genome shotgun (WGS) entry which is preliminary data.</text>
</comment>
<organism evidence="1 2">
    <name type="scientific">Oopsacas minuta</name>
    <dbReference type="NCBI Taxonomy" id="111878"/>
    <lineage>
        <taxon>Eukaryota</taxon>
        <taxon>Metazoa</taxon>
        <taxon>Porifera</taxon>
        <taxon>Hexactinellida</taxon>
        <taxon>Hexasterophora</taxon>
        <taxon>Lyssacinosida</taxon>
        <taxon>Leucopsacidae</taxon>
        <taxon>Oopsacas</taxon>
    </lineage>
</organism>
<name>A0AAV7KHL7_9METZ</name>
<dbReference type="Proteomes" id="UP001165289">
    <property type="component" value="Unassembled WGS sequence"/>
</dbReference>
<dbReference type="AlphaFoldDB" id="A0AAV7KHL7"/>
<evidence type="ECO:0000313" key="2">
    <source>
        <dbReference type="Proteomes" id="UP001165289"/>
    </source>
</evidence>
<proteinExistence type="predicted"/>
<keyword evidence="2" id="KW-1185">Reference proteome</keyword>
<reference evidence="1 2" key="1">
    <citation type="journal article" date="2023" name="BMC Biol.">
        <title>The compact genome of the sponge Oopsacas minuta (Hexactinellida) is lacking key metazoan core genes.</title>
        <authorList>
            <person name="Santini S."/>
            <person name="Schenkelaars Q."/>
            <person name="Jourda C."/>
            <person name="Duchesne M."/>
            <person name="Belahbib H."/>
            <person name="Rocher C."/>
            <person name="Selva M."/>
            <person name="Riesgo A."/>
            <person name="Vervoort M."/>
            <person name="Leys S.P."/>
            <person name="Kodjabachian L."/>
            <person name="Le Bivic A."/>
            <person name="Borchiellini C."/>
            <person name="Claverie J.M."/>
            <person name="Renard E."/>
        </authorList>
    </citation>
    <scope>NUCLEOTIDE SEQUENCE [LARGE SCALE GENOMIC DNA]</scope>
    <source>
        <strain evidence="1">SPO-2</strain>
    </source>
</reference>
<protein>
    <submittedName>
        <fullName evidence="1">Uncharacterized protein</fullName>
    </submittedName>
</protein>
<gene>
    <name evidence="1" type="ORF">LOD99_10501</name>
</gene>